<dbReference type="Proteomes" id="UP000276133">
    <property type="component" value="Unassembled WGS sequence"/>
</dbReference>
<dbReference type="EMBL" id="REGN01006254">
    <property type="protein sequence ID" value="RNA10247.1"/>
    <property type="molecule type" value="Genomic_DNA"/>
</dbReference>
<sequence length="120" mass="14170">MEKRFLVFMVKRKKFQKLRHFYKLINTKPEFKKIELIRLDIFEDLILKNLPLLVFSKDQGICEYSASLMLFKSIDGVPDLYSGVPYLVFYNILLAITKLNDFRYSDTSSLVTILSSMMLK</sequence>
<gene>
    <name evidence="1" type="ORF">BpHYR1_032767</name>
</gene>
<proteinExistence type="predicted"/>
<organism evidence="1 2">
    <name type="scientific">Brachionus plicatilis</name>
    <name type="common">Marine rotifer</name>
    <name type="synonym">Brachionus muelleri</name>
    <dbReference type="NCBI Taxonomy" id="10195"/>
    <lineage>
        <taxon>Eukaryota</taxon>
        <taxon>Metazoa</taxon>
        <taxon>Spiralia</taxon>
        <taxon>Gnathifera</taxon>
        <taxon>Rotifera</taxon>
        <taxon>Eurotatoria</taxon>
        <taxon>Monogononta</taxon>
        <taxon>Pseudotrocha</taxon>
        <taxon>Ploima</taxon>
        <taxon>Brachionidae</taxon>
        <taxon>Brachionus</taxon>
    </lineage>
</organism>
<dbReference type="AlphaFoldDB" id="A0A3M7QFM9"/>
<accession>A0A3M7QFM9</accession>
<evidence type="ECO:0000313" key="2">
    <source>
        <dbReference type="Proteomes" id="UP000276133"/>
    </source>
</evidence>
<reference evidence="1 2" key="1">
    <citation type="journal article" date="2018" name="Sci. Rep.">
        <title>Genomic signatures of local adaptation to the degree of environmental predictability in rotifers.</title>
        <authorList>
            <person name="Franch-Gras L."/>
            <person name="Hahn C."/>
            <person name="Garcia-Roger E.M."/>
            <person name="Carmona M.J."/>
            <person name="Serra M."/>
            <person name="Gomez A."/>
        </authorList>
    </citation>
    <scope>NUCLEOTIDE SEQUENCE [LARGE SCALE GENOMIC DNA]</scope>
    <source>
        <strain evidence="1">HYR1</strain>
    </source>
</reference>
<evidence type="ECO:0000313" key="1">
    <source>
        <dbReference type="EMBL" id="RNA10247.1"/>
    </source>
</evidence>
<keyword evidence="2" id="KW-1185">Reference proteome</keyword>
<name>A0A3M7QFM9_BRAPC</name>
<protein>
    <submittedName>
        <fullName evidence="1">Uncharacterized protein</fullName>
    </submittedName>
</protein>
<comment type="caution">
    <text evidence="1">The sequence shown here is derived from an EMBL/GenBank/DDBJ whole genome shotgun (WGS) entry which is preliminary data.</text>
</comment>